<dbReference type="Gene3D" id="3.40.50.150">
    <property type="entry name" value="Vaccinia Virus protein VP39"/>
    <property type="match status" value="1"/>
</dbReference>
<dbReference type="OrthoDB" id="9801692at2"/>
<feature type="chain" id="PRO_5011772796" evidence="1">
    <location>
        <begin position="24"/>
        <end position="254"/>
    </location>
</feature>
<keyword evidence="2" id="KW-0489">Methyltransferase</keyword>
<sequence>MKKLKVLLAVAALSASTSFLANAELTSLQKNIQLTMKMDHRNEADIKRDRNRNPVKALDFFGLKQDMKVIEFAPGSGWYTKILGPVLQNKGELYLAYPKKWLSDFDPLLKKKGFTSTKKLPIDLDWNNEELRYVLGTLDFGMKDADMILNIREYHNFNLEDKNKLNRAAFNALKPGGKYVIVDHTRRHMEAETRELGRREDPVKVILEVQAAGFVLERSSDMFFRPDDELRFEVGRKTVTGNTDRFSLVFTKPK</sequence>
<dbReference type="EMBL" id="FOLO01000001">
    <property type="protein sequence ID" value="SFB78342.1"/>
    <property type="molecule type" value="Genomic_DNA"/>
</dbReference>
<dbReference type="STRING" id="1123010.SAMN02745724_00058"/>
<evidence type="ECO:0000313" key="2">
    <source>
        <dbReference type="EMBL" id="SFB78342.1"/>
    </source>
</evidence>
<feature type="signal peptide" evidence="1">
    <location>
        <begin position="1"/>
        <end position="23"/>
    </location>
</feature>
<dbReference type="GO" id="GO:0032259">
    <property type="term" value="P:methylation"/>
    <property type="evidence" value="ECO:0007669"/>
    <property type="project" value="UniProtKB-KW"/>
</dbReference>
<dbReference type="Proteomes" id="UP000198862">
    <property type="component" value="Unassembled WGS sequence"/>
</dbReference>
<gene>
    <name evidence="2" type="ORF">SAMN02745724_00058</name>
</gene>
<protein>
    <submittedName>
        <fullName evidence="2">Predicted methyltransferase</fullName>
    </submittedName>
</protein>
<accession>A0A1I1DVA9</accession>
<reference evidence="2 3" key="1">
    <citation type="submission" date="2016-10" db="EMBL/GenBank/DDBJ databases">
        <authorList>
            <person name="de Groot N.N."/>
        </authorList>
    </citation>
    <scope>NUCLEOTIDE SEQUENCE [LARGE SCALE GENOMIC DNA]</scope>
    <source>
        <strain evidence="2 3">DSM 6059</strain>
    </source>
</reference>
<keyword evidence="1" id="KW-0732">Signal</keyword>
<organism evidence="2 3">
    <name type="scientific">Pseudoalteromonas denitrificans DSM 6059</name>
    <dbReference type="NCBI Taxonomy" id="1123010"/>
    <lineage>
        <taxon>Bacteria</taxon>
        <taxon>Pseudomonadati</taxon>
        <taxon>Pseudomonadota</taxon>
        <taxon>Gammaproteobacteria</taxon>
        <taxon>Alteromonadales</taxon>
        <taxon>Pseudoalteromonadaceae</taxon>
        <taxon>Pseudoalteromonas</taxon>
    </lineage>
</organism>
<keyword evidence="3" id="KW-1185">Reference proteome</keyword>
<dbReference type="SUPFAM" id="SSF53335">
    <property type="entry name" value="S-adenosyl-L-methionine-dependent methyltransferases"/>
    <property type="match status" value="1"/>
</dbReference>
<evidence type="ECO:0000256" key="1">
    <source>
        <dbReference type="SAM" id="SignalP"/>
    </source>
</evidence>
<name>A0A1I1DVA9_9GAMM</name>
<dbReference type="InterPro" id="IPR016980">
    <property type="entry name" value="S-AdoMet-dep_MeTrfase_Alr7345"/>
</dbReference>
<evidence type="ECO:0000313" key="3">
    <source>
        <dbReference type="Proteomes" id="UP000198862"/>
    </source>
</evidence>
<dbReference type="InterPro" id="IPR029063">
    <property type="entry name" value="SAM-dependent_MTases_sf"/>
</dbReference>
<keyword evidence="2" id="KW-0808">Transferase</keyword>
<dbReference type="GO" id="GO:0008168">
    <property type="term" value="F:methyltransferase activity"/>
    <property type="evidence" value="ECO:0007669"/>
    <property type="project" value="UniProtKB-KW"/>
</dbReference>
<proteinExistence type="predicted"/>
<dbReference type="RefSeq" id="WP_091978677.1">
    <property type="nucleotide sequence ID" value="NZ_FOLO01000001.1"/>
</dbReference>
<dbReference type="PIRSF" id="PIRSF031679">
    <property type="entry name" value="Mtase_Alr7345_prd"/>
    <property type="match status" value="1"/>
</dbReference>
<dbReference type="AlphaFoldDB" id="A0A1I1DVA9"/>